<protein>
    <submittedName>
        <fullName evidence="2">Uncharacterized protein</fullName>
    </submittedName>
</protein>
<gene>
    <name evidence="2" type="ORF">A0H81_06014</name>
</gene>
<feature type="region of interest" description="Disordered" evidence="1">
    <location>
        <begin position="1"/>
        <end position="50"/>
    </location>
</feature>
<dbReference type="AlphaFoldDB" id="A0A1C7MB23"/>
<dbReference type="Proteomes" id="UP000092993">
    <property type="component" value="Unassembled WGS sequence"/>
</dbReference>
<dbReference type="EMBL" id="LUGG01000006">
    <property type="protein sequence ID" value="OBZ74105.1"/>
    <property type="molecule type" value="Genomic_DNA"/>
</dbReference>
<name>A0A1C7MB23_GRIFR</name>
<comment type="caution">
    <text evidence="2">The sequence shown here is derived from an EMBL/GenBank/DDBJ whole genome shotgun (WGS) entry which is preliminary data.</text>
</comment>
<keyword evidence="3" id="KW-1185">Reference proteome</keyword>
<proteinExistence type="predicted"/>
<accession>A0A1C7MB23</accession>
<organism evidence="2 3">
    <name type="scientific">Grifola frondosa</name>
    <name type="common">Maitake</name>
    <name type="synonym">Polyporus frondosus</name>
    <dbReference type="NCBI Taxonomy" id="5627"/>
    <lineage>
        <taxon>Eukaryota</taxon>
        <taxon>Fungi</taxon>
        <taxon>Dikarya</taxon>
        <taxon>Basidiomycota</taxon>
        <taxon>Agaricomycotina</taxon>
        <taxon>Agaricomycetes</taxon>
        <taxon>Polyporales</taxon>
        <taxon>Grifolaceae</taxon>
        <taxon>Grifola</taxon>
    </lineage>
</organism>
<evidence type="ECO:0000313" key="3">
    <source>
        <dbReference type="Proteomes" id="UP000092993"/>
    </source>
</evidence>
<evidence type="ECO:0000313" key="2">
    <source>
        <dbReference type="EMBL" id="OBZ74105.1"/>
    </source>
</evidence>
<sequence>MMSLLQKMQDIMPPGTQTSPQRRDQPGFTPQSGFTEHLQRSPSTPPRLPVLLSVPSVRPVPVPTYIPRKACLPVPAARTVPVTRAPVCFIGPQVSVPVHTRISGRSEKGTLTKITGWAAATLMTVSACP</sequence>
<evidence type="ECO:0000256" key="1">
    <source>
        <dbReference type="SAM" id="MobiDB-lite"/>
    </source>
</evidence>
<reference evidence="2 3" key="1">
    <citation type="submission" date="2016-03" db="EMBL/GenBank/DDBJ databases">
        <title>Whole genome sequencing of Grifola frondosa 9006-11.</title>
        <authorList>
            <person name="Min B."/>
            <person name="Park H."/>
            <person name="Kim J.-G."/>
            <person name="Cho H."/>
            <person name="Oh Y.-L."/>
            <person name="Kong W.-S."/>
            <person name="Choi I.-G."/>
        </authorList>
    </citation>
    <scope>NUCLEOTIDE SEQUENCE [LARGE SCALE GENOMIC DNA]</scope>
    <source>
        <strain evidence="2 3">9006-11</strain>
    </source>
</reference>